<evidence type="ECO:0008006" key="3">
    <source>
        <dbReference type="Google" id="ProtNLM"/>
    </source>
</evidence>
<dbReference type="InterPro" id="IPR029058">
    <property type="entry name" value="AB_hydrolase_fold"/>
</dbReference>
<organism evidence="1 2">
    <name type="scientific">Trichogramma kaykai</name>
    <dbReference type="NCBI Taxonomy" id="54128"/>
    <lineage>
        <taxon>Eukaryota</taxon>
        <taxon>Metazoa</taxon>
        <taxon>Ecdysozoa</taxon>
        <taxon>Arthropoda</taxon>
        <taxon>Hexapoda</taxon>
        <taxon>Insecta</taxon>
        <taxon>Pterygota</taxon>
        <taxon>Neoptera</taxon>
        <taxon>Endopterygota</taxon>
        <taxon>Hymenoptera</taxon>
        <taxon>Apocrita</taxon>
        <taxon>Proctotrupomorpha</taxon>
        <taxon>Chalcidoidea</taxon>
        <taxon>Trichogrammatidae</taxon>
        <taxon>Trichogramma</taxon>
    </lineage>
</organism>
<gene>
    <name evidence="1" type="ORF">TKK_019827</name>
</gene>
<reference evidence="1 2" key="1">
    <citation type="journal article" date="2024" name="bioRxiv">
        <title>A reference genome for Trichogramma kaykai: A tiny desert-dwelling parasitoid wasp with competing sex-ratio distorters.</title>
        <authorList>
            <person name="Culotta J."/>
            <person name="Lindsey A.R."/>
        </authorList>
    </citation>
    <scope>NUCLEOTIDE SEQUENCE [LARGE SCALE GENOMIC DNA]</scope>
    <source>
        <strain evidence="1 2">KSX58</strain>
    </source>
</reference>
<comment type="caution">
    <text evidence="1">The sequence shown here is derived from an EMBL/GenBank/DDBJ whole genome shotgun (WGS) entry which is preliminary data.</text>
</comment>
<dbReference type="AlphaFoldDB" id="A0ABD2VVK7"/>
<proteinExistence type="predicted"/>
<protein>
    <recommendedName>
        <fullName evidence="3">AB hydrolase-1 domain-containing protein</fullName>
    </recommendedName>
</protein>
<name>A0ABD2VVK7_9HYME</name>
<dbReference type="EMBL" id="JBJJXI010000173">
    <property type="protein sequence ID" value="KAL3384432.1"/>
    <property type="molecule type" value="Genomic_DNA"/>
</dbReference>
<dbReference type="Gene3D" id="3.40.50.1820">
    <property type="entry name" value="alpha/beta hydrolase"/>
    <property type="match status" value="1"/>
</dbReference>
<dbReference type="PANTHER" id="PTHR11005">
    <property type="entry name" value="LYSOSOMAL ACID LIPASE-RELATED"/>
    <property type="match status" value="1"/>
</dbReference>
<sequence length="248" mass="28837">MGMYDLPASIDFVLKPTGRKKLMYVGFSQGTTSYFVMTSSRPKYNDKIEAMFALGSVAYCENMSSPIVQFLAKLRYFVKLILYLLMGFTGEFKPTNRFFEKFSSLLCNDESILHPVCVNALFLIVGIDWNGFDRDLLPQILHHVPAGASIRQFMHFARLIRKGGFQSPDRIEYNLYKIRSKIFLYHSKNDWISSVSDVKELSDNLPNLQKRFLLPNKLFNHIDFLWSKNVKKELYYQVINDMSRFVSA</sequence>
<dbReference type="Proteomes" id="UP001627154">
    <property type="component" value="Unassembled WGS sequence"/>
</dbReference>
<dbReference type="SUPFAM" id="SSF53474">
    <property type="entry name" value="alpha/beta-Hydrolases"/>
    <property type="match status" value="1"/>
</dbReference>
<accession>A0ABD2VVK7</accession>
<keyword evidence="2" id="KW-1185">Reference proteome</keyword>
<evidence type="ECO:0000313" key="1">
    <source>
        <dbReference type="EMBL" id="KAL3384432.1"/>
    </source>
</evidence>
<evidence type="ECO:0000313" key="2">
    <source>
        <dbReference type="Proteomes" id="UP001627154"/>
    </source>
</evidence>